<dbReference type="Proteomes" id="UP001222027">
    <property type="component" value="Unassembled WGS sequence"/>
</dbReference>
<comment type="caution">
    <text evidence="2">The sequence shown here is derived from an EMBL/GenBank/DDBJ whole genome shotgun (WGS) entry which is preliminary data.</text>
</comment>
<gene>
    <name evidence="2" type="ORF">OPV22_009035</name>
</gene>
<evidence type="ECO:0000313" key="3">
    <source>
        <dbReference type="Proteomes" id="UP001222027"/>
    </source>
</evidence>
<feature type="region of interest" description="Disordered" evidence="1">
    <location>
        <begin position="55"/>
        <end position="96"/>
    </location>
</feature>
<organism evidence="2 3">
    <name type="scientific">Ensete ventricosum</name>
    <name type="common">Abyssinian banana</name>
    <name type="synonym">Musa ensete</name>
    <dbReference type="NCBI Taxonomy" id="4639"/>
    <lineage>
        <taxon>Eukaryota</taxon>
        <taxon>Viridiplantae</taxon>
        <taxon>Streptophyta</taxon>
        <taxon>Embryophyta</taxon>
        <taxon>Tracheophyta</taxon>
        <taxon>Spermatophyta</taxon>
        <taxon>Magnoliopsida</taxon>
        <taxon>Liliopsida</taxon>
        <taxon>Zingiberales</taxon>
        <taxon>Musaceae</taxon>
        <taxon>Ensete</taxon>
    </lineage>
</organism>
<accession>A0AAV8REX9</accession>
<dbReference type="AlphaFoldDB" id="A0AAV8REX9"/>
<dbReference type="EMBL" id="JAQQAF010000003">
    <property type="protein sequence ID" value="KAJ8498483.1"/>
    <property type="molecule type" value="Genomic_DNA"/>
</dbReference>
<reference evidence="2 3" key="1">
    <citation type="submission" date="2022-12" db="EMBL/GenBank/DDBJ databases">
        <title>Chromosome-scale assembly of the Ensete ventricosum genome.</title>
        <authorList>
            <person name="Dussert Y."/>
            <person name="Stocks J."/>
            <person name="Wendawek A."/>
            <person name="Woldeyes F."/>
            <person name="Nichols R.A."/>
            <person name="Borrell J.S."/>
        </authorList>
    </citation>
    <scope>NUCLEOTIDE SEQUENCE [LARGE SCALE GENOMIC DNA]</scope>
    <source>
        <strain evidence="3">cv. Maze</strain>
        <tissue evidence="2">Seeds</tissue>
    </source>
</reference>
<proteinExistence type="predicted"/>
<name>A0AAV8REX9_ENSVE</name>
<keyword evidence="3" id="KW-1185">Reference proteome</keyword>
<protein>
    <submittedName>
        <fullName evidence="2">Uncharacterized protein</fullName>
    </submittedName>
</protein>
<evidence type="ECO:0000256" key="1">
    <source>
        <dbReference type="SAM" id="MobiDB-lite"/>
    </source>
</evidence>
<sequence length="96" mass="9346">MLAEGAHHGVVGDNVGMGPIRVHTAQAGGGPAQITDATITVDDGVEDDDVGIAAESGESDVHESLGGPAATVPSDEGDSGIEGRNVGVESTEAGVV</sequence>
<evidence type="ECO:0000313" key="2">
    <source>
        <dbReference type="EMBL" id="KAJ8498483.1"/>
    </source>
</evidence>